<evidence type="ECO:0000256" key="6">
    <source>
        <dbReference type="ARBA" id="ARBA00023049"/>
    </source>
</evidence>
<gene>
    <name evidence="9" type="ORF">EYD45_05620</name>
</gene>
<dbReference type="GO" id="GO:0006508">
    <property type="term" value="P:proteolysis"/>
    <property type="evidence" value="ECO:0007669"/>
    <property type="project" value="UniProtKB-KW"/>
</dbReference>
<dbReference type="OrthoDB" id="9758209at2"/>
<comment type="cofactor">
    <cofactor evidence="1">
        <name>Zn(2+)</name>
        <dbReference type="ChEBI" id="CHEBI:29105"/>
    </cofactor>
</comment>
<evidence type="ECO:0000256" key="5">
    <source>
        <dbReference type="ARBA" id="ARBA00022833"/>
    </source>
</evidence>
<keyword evidence="7" id="KW-0732">Signal</keyword>
<evidence type="ECO:0000313" key="9">
    <source>
        <dbReference type="EMBL" id="TBN04740.1"/>
    </source>
</evidence>
<comment type="caution">
    <text evidence="9">The sequence shown here is derived from an EMBL/GenBank/DDBJ whole genome shotgun (WGS) entry which is preliminary data.</text>
</comment>
<keyword evidence="6" id="KW-0482">Metalloprotease</keyword>
<keyword evidence="10" id="KW-1185">Reference proteome</keyword>
<name>A0A4Q9FFY4_9FLAO</name>
<keyword evidence="3" id="KW-0645">Protease</keyword>
<organism evidence="9 10">
    <name type="scientific">Hyunsoonleella flava</name>
    <dbReference type="NCBI Taxonomy" id="2527939"/>
    <lineage>
        <taxon>Bacteria</taxon>
        <taxon>Pseudomonadati</taxon>
        <taxon>Bacteroidota</taxon>
        <taxon>Flavobacteriia</taxon>
        <taxon>Flavobacteriales</taxon>
        <taxon>Flavobacteriaceae</taxon>
    </lineage>
</organism>
<dbReference type="CDD" id="cd03143">
    <property type="entry name" value="A4_beta-galactosidase_middle_domain"/>
    <property type="match status" value="1"/>
</dbReference>
<sequence>MKKLLLVCFVMFALTLTSQNTPDLSYYLPQNVAYNKNIPTPESVVGHQVGEWHITHDKLVQYMYALADASDRITIENRGKTFEARPLLLLTISSPKNLANIETIRTKHIEATNSDTSVDNSKNPIVVYQGYSIHGNEPSGSNAALLVAYYLAAAEGNEIDNLLDNTVILFDPSYNPDGLQRFAYWVNTNKSINLNPDPNDREYSEVWPGGRTNHYWFDMNRDWLPVQLPESRVRIKTFHKWLPNILTDHHEMGTYSTFFFQPGIPSRTHPLTPKLNQELTAKIGNYHAKALDKIGSLYFTEESYDDFYYGKGSTFPDINGSIGILFEQASSRGHIQESDNGILTFPFTIRNQFTTSLSTLEAAVEMREDILTYQQNFYKNARSESAKDKGKAIVFGDEKDAAKTFHLAEILNRHNIRIHEIDNDFKANGKTFKRGYSFIVPKNQKNSRLINAMFEKRTSFRDSLFYDISAWTFPLAFNLDYANNVATSNLGNEVKDLKLKDGAVTSKSNYAYLMEWHEYYSPKFLNEVLSKGTRVKVALKQFSINGIDYDYGTILIPVQNQKLKADELHSFLQKVAKESHVTVNSVSTGLTQGIDLGSRNFKTLEKPEIALIVGSGISSYDAGEIWHLLDTRYDVTVTKLDTKSIRRANLDRYNTIIIPNLSRLGDAETKKLKEWTKNGGTIIGYRNTVKWLEKQEFIKAKFEKIDIPAKTITFEDVSSFKGAQRIGGAIFETKIDRSHPINFGYKNDRLPMFRNTTIFMKADSLSYNNPIQYAKSPLLSGYISKPNLDVLSGSVPLKIQKSGNGKVVAFTDNTNFRAFWYGTNKLLMNAIFFRDEL</sequence>
<feature type="signal peptide" evidence="7">
    <location>
        <begin position="1"/>
        <end position="20"/>
    </location>
</feature>
<evidence type="ECO:0000256" key="3">
    <source>
        <dbReference type="ARBA" id="ARBA00022670"/>
    </source>
</evidence>
<feature type="domain" description="Peptidase M14" evidence="8">
    <location>
        <begin position="53"/>
        <end position="337"/>
    </location>
</feature>
<dbReference type="Gene3D" id="3.40.630.10">
    <property type="entry name" value="Zn peptidases"/>
    <property type="match status" value="1"/>
</dbReference>
<feature type="chain" id="PRO_5020887412" evidence="7">
    <location>
        <begin position="21"/>
        <end position="837"/>
    </location>
</feature>
<evidence type="ECO:0000313" key="10">
    <source>
        <dbReference type="Proteomes" id="UP000291142"/>
    </source>
</evidence>
<evidence type="ECO:0000256" key="4">
    <source>
        <dbReference type="ARBA" id="ARBA00022801"/>
    </source>
</evidence>
<dbReference type="PANTHER" id="PTHR11705:SF143">
    <property type="entry name" value="SLL0236 PROTEIN"/>
    <property type="match status" value="1"/>
</dbReference>
<comment type="similarity">
    <text evidence="2">Belongs to the peptidase M14 family.</text>
</comment>
<dbReference type="GO" id="GO:0004181">
    <property type="term" value="F:metallocarboxypeptidase activity"/>
    <property type="evidence" value="ECO:0007669"/>
    <property type="project" value="InterPro"/>
</dbReference>
<evidence type="ECO:0000256" key="2">
    <source>
        <dbReference type="ARBA" id="ARBA00005988"/>
    </source>
</evidence>
<dbReference type="InterPro" id="IPR000834">
    <property type="entry name" value="Peptidase_M14"/>
</dbReference>
<dbReference type="SUPFAM" id="SSF52317">
    <property type="entry name" value="Class I glutamine amidotransferase-like"/>
    <property type="match status" value="1"/>
</dbReference>
<evidence type="ECO:0000256" key="7">
    <source>
        <dbReference type="SAM" id="SignalP"/>
    </source>
</evidence>
<protein>
    <submittedName>
        <fullName evidence="9">Zinc carboxypeptidase</fullName>
    </submittedName>
</protein>
<dbReference type="GO" id="GO:0005615">
    <property type="term" value="C:extracellular space"/>
    <property type="evidence" value="ECO:0007669"/>
    <property type="project" value="TreeGrafter"/>
</dbReference>
<keyword evidence="9" id="KW-0121">Carboxypeptidase</keyword>
<dbReference type="AlphaFoldDB" id="A0A4Q9FFY4"/>
<dbReference type="Proteomes" id="UP000291142">
    <property type="component" value="Unassembled WGS sequence"/>
</dbReference>
<dbReference type="InterPro" id="IPR029062">
    <property type="entry name" value="Class_I_gatase-like"/>
</dbReference>
<dbReference type="EMBL" id="SIRT01000003">
    <property type="protein sequence ID" value="TBN04740.1"/>
    <property type="molecule type" value="Genomic_DNA"/>
</dbReference>
<dbReference type="GO" id="GO:0008270">
    <property type="term" value="F:zinc ion binding"/>
    <property type="evidence" value="ECO:0007669"/>
    <property type="project" value="InterPro"/>
</dbReference>
<keyword evidence="5" id="KW-0862">Zinc</keyword>
<evidence type="ECO:0000256" key="1">
    <source>
        <dbReference type="ARBA" id="ARBA00001947"/>
    </source>
</evidence>
<dbReference type="Gene3D" id="3.40.50.880">
    <property type="match status" value="1"/>
</dbReference>
<dbReference type="RefSeq" id="WP_130963433.1">
    <property type="nucleotide sequence ID" value="NZ_SIRT01000003.1"/>
</dbReference>
<keyword evidence="4" id="KW-0378">Hydrolase</keyword>
<dbReference type="PANTHER" id="PTHR11705">
    <property type="entry name" value="PROTEASE FAMILY M14 CARBOXYPEPTIDASE A,B"/>
    <property type="match status" value="1"/>
</dbReference>
<accession>A0A4Q9FFY4</accession>
<evidence type="ECO:0000259" key="8">
    <source>
        <dbReference type="SMART" id="SM00631"/>
    </source>
</evidence>
<dbReference type="CDD" id="cd06238">
    <property type="entry name" value="M14-like"/>
    <property type="match status" value="1"/>
</dbReference>
<dbReference type="SMART" id="SM00631">
    <property type="entry name" value="Zn_pept"/>
    <property type="match status" value="1"/>
</dbReference>
<proteinExistence type="inferred from homology"/>
<dbReference type="SUPFAM" id="SSF53187">
    <property type="entry name" value="Zn-dependent exopeptidases"/>
    <property type="match status" value="1"/>
</dbReference>
<reference evidence="9 10" key="1">
    <citation type="submission" date="2019-02" db="EMBL/GenBank/DDBJ databases">
        <title>Hyunsoonleella sp., isolated from marine sediment.</title>
        <authorList>
            <person name="Liu B.-T."/>
        </authorList>
    </citation>
    <scope>NUCLEOTIDE SEQUENCE [LARGE SCALE GENOMIC DNA]</scope>
    <source>
        <strain evidence="9 10">T58</strain>
    </source>
</reference>
<dbReference type="Pfam" id="PF00246">
    <property type="entry name" value="Peptidase_M14"/>
    <property type="match status" value="1"/>
</dbReference>